<dbReference type="EMBL" id="JABVEC010000037">
    <property type="protein sequence ID" value="MBC6470165.1"/>
    <property type="molecule type" value="Genomic_DNA"/>
</dbReference>
<dbReference type="SUPFAM" id="SSF55874">
    <property type="entry name" value="ATPase domain of HSP90 chaperone/DNA topoisomerase II/histidine kinase"/>
    <property type="match status" value="1"/>
</dbReference>
<gene>
    <name evidence="3" type="ORF">HKK74_32450</name>
</gene>
<dbReference type="Pfam" id="PF13581">
    <property type="entry name" value="HATPase_c_2"/>
    <property type="match status" value="1"/>
</dbReference>
<dbReference type="Proteomes" id="UP000805614">
    <property type="component" value="Unassembled WGS sequence"/>
</dbReference>
<organism evidence="3 4">
    <name type="scientific">Actinomadura alba</name>
    <dbReference type="NCBI Taxonomy" id="406431"/>
    <lineage>
        <taxon>Bacteria</taxon>
        <taxon>Bacillati</taxon>
        <taxon>Actinomycetota</taxon>
        <taxon>Actinomycetes</taxon>
        <taxon>Streptosporangiales</taxon>
        <taxon>Thermomonosporaceae</taxon>
        <taxon>Actinomadura</taxon>
    </lineage>
</organism>
<evidence type="ECO:0000313" key="4">
    <source>
        <dbReference type="Proteomes" id="UP000805614"/>
    </source>
</evidence>
<dbReference type="InterPro" id="IPR050267">
    <property type="entry name" value="Anti-sigma-factor_SerPK"/>
</dbReference>
<name>A0ABR7LZ82_9ACTN</name>
<reference evidence="3 4" key="1">
    <citation type="submission" date="2020-06" db="EMBL/GenBank/DDBJ databases">
        <title>Actinomadura xiongansis sp. nov., isolated from soil of Baiyangdian.</title>
        <authorList>
            <person name="Zhang X."/>
        </authorList>
    </citation>
    <scope>NUCLEOTIDE SEQUENCE [LARGE SCALE GENOMIC DNA]</scope>
    <source>
        <strain evidence="3 4">HBUM206468</strain>
    </source>
</reference>
<evidence type="ECO:0000256" key="1">
    <source>
        <dbReference type="ARBA" id="ARBA00022527"/>
    </source>
</evidence>
<dbReference type="PANTHER" id="PTHR35526:SF3">
    <property type="entry name" value="ANTI-SIGMA-F FACTOR RSBW"/>
    <property type="match status" value="1"/>
</dbReference>
<protein>
    <submittedName>
        <fullName evidence="3">ATP-binding protein</fullName>
    </submittedName>
</protein>
<feature type="domain" description="Histidine kinase/HSP90-like ATPase" evidence="2">
    <location>
        <begin position="32"/>
        <end position="135"/>
    </location>
</feature>
<keyword evidence="4" id="KW-1185">Reference proteome</keyword>
<dbReference type="RefSeq" id="WP_187247211.1">
    <property type="nucleotide sequence ID" value="NZ_BAAAOK010000009.1"/>
</dbReference>
<comment type="caution">
    <text evidence="3">The sequence shown here is derived from an EMBL/GenBank/DDBJ whole genome shotgun (WGS) entry which is preliminary data.</text>
</comment>
<proteinExistence type="predicted"/>
<keyword evidence="3" id="KW-0547">Nucleotide-binding</keyword>
<dbReference type="InterPro" id="IPR036890">
    <property type="entry name" value="HATPase_C_sf"/>
</dbReference>
<dbReference type="Gene3D" id="3.30.565.10">
    <property type="entry name" value="Histidine kinase-like ATPase, C-terminal domain"/>
    <property type="match status" value="1"/>
</dbReference>
<keyword evidence="1" id="KW-0808">Transferase</keyword>
<dbReference type="CDD" id="cd16936">
    <property type="entry name" value="HATPase_RsbW-like"/>
    <property type="match status" value="1"/>
</dbReference>
<evidence type="ECO:0000259" key="2">
    <source>
        <dbReference type="Pfam" id="PF13581"/>
    </source>
</evidence>
<keyword evidence="1" id="KW-0418">Kinase</keyword>
<keyword evidence="1" id="KW-0723">Serine/threonine-protein kinase</keyword>
<sequence>MKPIDQLPSGQPSPHAQCGIGGGPIVLGSIDFPAEAHQVRTARHWLRELLGKNHPAVSEVELLGSELITNSILHSDSARLDECGRPGFVSVTVLSTSQTIRVEVTDAGSASSIPRLVDGGPDAVSGRGLRLLREITGGRYGMRTHEAGRTMWFELDCSPAVGTAEHCASARARTSR</sequence>
<dbReference type="InterPro" id="IPR003594">
    <property type="entry name" value="HATPase_dom"/>
</dbReference>
<keyword evidence="3" id="KW-0067">ATP-binding</keyword>
<dbReference type="PANTHER" id="PTHR35526">
    <property type="entry name" value="ANTI-SIGMA-F FACTOR RSBW-RELATED"/>
    <property type="match status" value="1"/>
</dbReference>
<evidence type="ECO:0000313" key="3">
    <source>
        <dbReference type="EMBL" id="MBC6470165.1"/>
    </source>
</evidence>
<dbReference type="GO" id="GO:0005524">
    <property type="term" value="F:ATP binding"/>
    <property type="evidence" value="ECO:0007669"/>
    <property type="project" value="UniProtKB-KW"/>
</dbReference>
<accession>A0ABR7LZ82</accession>